<dbReference type="PANTHER" id="PTHR40788">
    <property type="entry name" value="CLR5 DOMAIN-CONTAINING PROTEIN-RELATED"/>
    <property type="match status" value="1"/>
</dbReference>
<evidence type="ECO:0000313" key="2">
    <source>
        <dbReference type="EMBL" id="KAF2163238.1"/>
    </source>
</evidence>
<sequence>MSSSDQNPAPDTGAHSQEDREAARALVQLHDSQENVAQDDKGKDGLHPQLKKAVLKYVGHAHSTVDRTAHETPASKQYHNMQASLVQFLEQNLTTIIEPPALNDLKLRCKCTPDEVRQIIRSRIFSIVGSWTALREVVQCYEGHIRKRWSKMTVAKRKKMLSENLPSLPEKHRPVNDIALGILAREEMTTRCFRSVFWPMSNLEDLSRPKNLLLLLNARARNEPHVFAHADLISVRYPPETVLMGPSWLEDVKVLLSANEFPARYGILCIEELKDFPRPHEWAECYDGAEGLFILELQHQIGQDLLCLTDALLRNSPPDSSSDTQASALNSELAPLQPDVDRLTSASMLQAKVADQPYRCPEVTDFDPGYFAAQLQSRFDHREEHVQDRQGRNYEDKKDKMRPIVWAAVVAEMVEGPIKELTHYDHLLNLINQLQDLHQNVDPHAPPSTEANRTYIETLKHFEDRLVDLYTHLAPHLAHLFMASPPGRGQTLRQDNGKLIPKISGDLQGSVIEVRSLIRGTMQMEDTTIDTRSMDCLDDLERLLQSDHSTKALLTPLVAEVIGKVCVVQEAFRQLQADLPWYRAMAYVETDQPAPVKLFGGEDFDSYSSTLEVSMMTIGLYKMVLPDTSNFTYPIAERYSDETIEALETAEINLDKFWSAFDQVFDEIDYSPKFNLERNSFRTPAFDRAVRIMKRWNGLIRHEDEMIFKIRQTDDDVVECAIKSQRPPPIHKYLGQTFAVDARALKVFHTIYWIPSDSTRPGDIEWKELVHAFEMTGIESEKLYGGLWHFTMTLSGQYEGESFFETDQDVWHRQTFWLAEHSIGRIPSFVAEQDGDTWSGNGWANAMTWQLLLEKSRVDIVNDISLGFSRDKPQNGHEWREGIMANNRDTFVYCWPCNKGKRLGEHQCELVGSWELRGREDSACASVWFADSISDSSSKHSQE</sequence>
<reference evidence="2" key="1">
    <citation type="journal article" date="2020" name="Stud. Mycol.">
        <title>101 Dothideomycetes genomes: a test case for predicting lifestyles and emergence of pathogens.</title>
        <authorList>
            <person name="Haridas S."/>
            <person name="Albert R."/>
            <person name="Binder M."/>
            <person name="Bloem J."/>
            <person name="Labutti K."/>
            <person name="Salamov A."/>
            <person name="Andreopoulos B."/>
            <person name="Baker S."/>
            <person name="Barry K."/>
            <person name="Bills G."/>
            <person name="Bluhm B."/>
            <person name="Cannon C."/>
            <person name="Castanera R."/>
            <person name="Culley D."/>
            <person name="Daum C."/>
            <person name="Ezra D."/>
            <person name="Gonzalez J."/>
            <person name="Henrissat B."/>
            <person name="Kuo A."/>
            <person name="Liang C."/>
            <person name="Lipzen A."/>
            <person name="Lutzoni F."/>
            <person name="Magnuson J."/>
            <person name="Mondo S."/>
            <person name="Nolan M."/>
            <person name="Ohm R."/>
            <person name="Pangilinan J."/>
            <person name="Park H.-J."/>
            <person name="Ramirez L."/>
            <person name="Alfaro M."/>
            <person name="Sun H."/>
            <person name="Tritt A."/>
            <person name="Yoshinaga Y."/>
            <person name="Zwiers L.-H."/>
            <person name="Turgeon B."/>
            <person name="Goodwin S."/>
            <person name="Spatafora J."/>
            <person name="Crous P."/>
            <person name="Grigoriev I."/>
        </authorList>
    </citation>
    <scope>NUCLEOTIDE SEQUENCE</scope>
    <source>
        <strain evidence="2">ATCC 36951</strain>
    </source>
</reference>
<evidence type="ECO:0000256" key="1">
    <source>
        <dbReference type="SAM" id="MobiDB-lite"/>
    </source>
</evidence>
<dbReference type="OrthoDB" id="2922289at2759"/>
<dbReference type="AlphaFoldDB" id="A0A6A6CAH6"/>
<gene>
    <name evidence="2" type="ORF">M409DRAFT_26282</name>
</gene>
<protein>
    <submittedName>
        <fullName evidence="2">Uncharacterized protein</fullName>
    </submittedName>
</protein>
<proteinExistence type="predicted"/>
<keyword evidence="3" id="KW-1185">Reference proteome</keyword>
<dbReference type="GeneID" id="54561311"/>
<feature type="region of interest" description="Disordered" evidence="1">
    <location>
        <begin position="1"/>
        <end position="45"/>
    </location>
</feature>
<accession>A0A6A6CAH6</accession>
<dbReference type="RefSeq" id="XP_033664127.1">
    <property type="nucleotide sequence ID" value="XM_033808039.1"/>
</dbReference>
<dbReference type="PANTHER" id="PTHR40788:SF2">
    <property type="entry name" value="CLR5 DOMAIN-CONTAINING PROTEIN"/>
    <property type="match status" value="1"/>
</dbReference>
<organism evidence="2 3">
    <name type="scientific">Zasmidium cellare ATCC 36951</name>
    <dbReference type="NCBI Taxonomy" id="1080233"/>
    <lineage>
        <taxon>Eukaryota</taxon>
        <taxon>Fungi</taxon>
        <taxon>Dikarya</taxon>
        <taxon>Ascomycota</taxon>
        <taxon>Pezizomycotina</taxon>
        <taxon>Dothideomycetes</taxon>
        <taxon>Dothideomycetidae</taxon>
        <taxon>Mycosphaerellales</taxon>
        <taxon>Mycosphaerellaceae</taxon>
        <taxon>Zasmidium</taxon>
    </lineage>
</organism>
<name>A0A6A6CAH6_ZASCE</name>
<evidence type="ECO:0000313" key="3">
    <source>
        <dbReference type="Proteomes" id="UP000799537"/>
    </source>
</evidence>
<dbReference type="EMBL" id="ML993609">
    <property type="protein sequence ID" value="KAF2163238.1"/>
    <property type="molecule type" value="Genomic_DNA"/>
</dbReference>
<dbReference type="Proteomes" id="UP000799537">
    <property type="component" value="Unassembled WGS sequence"/>
</dbReference>